<protein>
    <submittedName>
        <fullName evidence="2">Uncharacterized protein</fullName>
    </submittedName>
</protein>
<dbReference type="EMBL" id="CP007451">
    <property type="protein sequence ID" value="AHW61705.1"/>
    <property type="molecule type" value="Genomic_DNA"/>
</dbReference>
<evidence type="ECO:0000313" key="3">
    <source>
        <dbReference type="Proteomes" id="UP000023772"/>
    </source>
</evidence>
<dbReference type="AlphaFoldDB" id="X5E2L4"/>
<dbReference type="Proteomes" id="UP000023772">
    <property type="component" value="Chromosome"/>
</dbReference>
<reference evidence="1 3" key="1">
    <citation type="submission" date="2014-03" db="EMBL/GenBank/DDBJ databases">
        <title>Complete genome sequence of a deeply braunched marine Bacteroidia bacterium Draconibacterium orientale type strain FH5T.</title>
        <authorList>
            <person name="Li X."/>
            <person name="Wang X."/>
            <person name="Xie Z."/>
            <person name="Du Z."/>
            <person name="Chen G."/>
        </authorList>
    </citation>
    <scope>NUCLEOTIDE SEQUENCE [LARGE SCALE GENOMIC DNA]</scope>
    <source>
        <strain evidence="1 3">FH5</strain>
    </source>
</reference>
<gene>
    <name evidence="1" type="ORF">FH5T_06850</name>
    <name evidence="2" type="ORF">SAMN05444285_10918</name>
</gene>
<keyword evidence="3" id="KW-1185">Reference proteome</keyword>
<evidence type="ECO:0000313" key="1">
    <source>
        <dbReference type="EMBL" id="AHW61705.1"/>
    </source>
</evidence>
<proteinExistence type="predicted"/>
<sequence>MAAAYSMHLLSLFKTKGMEQFQIHLSVFQNFNFFFCFSEEVWFNSHPLSVEAGHLPHRGRTGFVAAFATIRPAVSQRYHPLPINRDPPEGGTGFYVTFASKSKATRQRFCSLNQGGMPLLAFPLISYNTD</sequence>
<name>X5E2L4_9BACT</name>
<dbReference type="KEGG" id="dori:FH5T_06850"/>
<evidence type="ECO:0000313" key="2">
    <source>
        <dbReference type="EMBL" id="SET26380.1"/>
    </source>
</evidence>
<accession>X5E2L4</accession>
<dbReference type="HOGENOM" id="CLU_1934694_0_0_10"/>
<organism evidence="2 4">
    <name type="scientific">Draconibacterium orientale</name>
    <dbReference type="NCBI Taxonomy" id="1168034"/>
    <lineage>
        <taxon>Bacteria</taxon>
        <taxon>Pseudomonadati</taxon>
        <taxon>Bacteroidota</taxon>
        <taxon>Bacteroidia</taxon>
        <taxon>Marinilabiliales</taxon>
        <taxon>Prolixibacteraceae</taxon>
        <taxon>Draconibacterium</taxon>
    </lineage>
</organism>
<evidence type="ECO:0000313" key="4">
    <source>
        <dbReference type="Proteomes" id="UP000181981"/>
    </source>
</evidence>
<dbReference type="EMBL" id="FOHT01000009">
    <property type="protein sequence ID" value="SET26380.1"/>
    <property type="molecule type" value="Genomic_DNA"/>
</dbReference>
<reference evidence="2 4" key="2">
    <citation type="submission" date="2016-10" db="EMBL/GenBank/DDBJ databases">
        <authorList>
            <person name="de Groot N.N."/>
        </authorList>
    </citation>
    <scope>NUCLEOTIDE SEQUENCE [LARGE SCALE GENOMIC DNA]</scope>
    <source>
        <strain evidence="2 4">DSM 25947</strain>
    </source>
</reference>
<dbReference type="Proteomes" id="UP000181981">
    <property type="component" value="Unassembled WGS sequence"/>
</dbReference>